<proteinExistence type="predicted"/>
<protein>
    <submittedName>
        <fullName evidence="2">Uncharacterized protein</fullName>
    </submittedName>
</protein>
<keyword evidence="1" id="KW-1133">Transmembrane helix</keyword>
<feature type="transmembrane region" description="Helical" evidence="1">
    <location>
        <begin position="7"/>
        <end position="30"/>
    </location>
</feature>
<keyword evidence="4" id="KW-1185">Reference proteome</keyword>
<evidence type="ECO:0000313" key="2">
    <source>
        <dbReference type="EMBL" id="KAG6374896.1"/>
    </source>
</evidence>
<evidence type="ECO:0000256" key="1">
    <source>
        <dbReference type="SAM" id="Phobius"/>
    </source>
</evidence>
<reference evidence="2" key="1">
    <citation type="submission" date="2021-03" db="EMBL/GenBank/DDBJ databases">
        <title>Evolutionary innovations through gain and loss of genes in the ectomycorrhizal Boletales.</title>
        <authorList>
            <person name="Wu G."/>
            <person name="Miyauchi S."/>
            <person name="Morin E."/>
            <person name="Yang Z.-L."/>
            <person name="Xu J."/>
            <person name="Martin F.M."/>
        </authorList>
    </citation>
    <scope>NUCLEOTIDE SEQUENCE</scope>
    <source>
        <strain evidence="2">BR01</strain>
    </source>
</reference>
<dbReference type="Proteomes" id="UP000683000">
    <property type="component" value="Unassembled WGS sequence"/>
</dbReference>
<name>A0A8I3A7S8_9AGAM</name>
<keyword evidence="1" id="KW-0812">Transmembrane</keyword>
<dbReference type="AlphaFoldDB" id="A0A8I3A7S8"/>
<gene>
    <name evidence="3" type="ORF">JVT61DRAFT_3342</name>
    <name evidence="2" type="ORF">JVT61DRAFT_3626</name>
</gene>
<feature type="transmembrane region" description="Helical" evidence="1">
    <location>
        <begin position="42"/>
        <end position="62"/>
    </location>
</feature>
<dbReference type="OrthoDB" id="2673128at2759"/>
<dbReference type="EMBL" id="JAGFBS010000015">
    <property type="protein sequence ID" value="KAG6375137.1"/>
    <property type="molecule type" value="Genomic_DNA"/>
</dbReference>
<comment type="caution">
    <text evidence="2">The sequence shown here is derived from an EMBL/GenBank/DDBJ whole genome shotgun (WGS) entry which is preliminary data.</text>
</comment>
<keyword evidence="1" id="KW-0472">Membrane</keyword>
<evidence type="ECO:0000313" key="4">
    <source>
        <dbReference type="Proteomes" id="UP000683000"/>
    </source>
</evidence>
<dbReference type="EMBL" id="JAGFBS010000016">
    <property type="protein sequence ID" value="KAG6374896.1"/>
    <property type="molecule type" value="Genomic_DNA"/>
</dbReference>
<organism evidence="2 4">
    <name type="scientific">Boletus reticuloceps</name>
    <dbReference type="NCBI Taxonomy" id="495285"/>
    <lineage>
        <taxon>Eukaryota</taxon>
        <taxon>Fungi</taxon>
        <taxon>Dikarya</taxon>
        <taxon>Basidiomycota</taxon>
        <taxon>Agaricomycotina</taxon>
        <taxon>Agaricomycetes</taxon>
        <taxon>Agaricomycetidae</taxon>
        <taxon>Boletales</taxon>
        <taxon>Boletineae</taxon>
        <taxon>Boletaceae</taxon>
        <taxon>Boletoideae</taxon>
        <taxon>Boletus</taxon>
    </lineage>
</organism>
<accession>A0A8I3A7S8</accession>
<evidence type="ECO:0000313" key="3">
    <source>
        <dbReference type="EMBL" id="KAG6375137.1"/>
    </source>
</evidence>
<sequence length="162" mass="18202">MQLPPGLVALVRLLPRLLFTPATVYITLRILKALTGKPVPGWLRVLAYLLALPAMVAAKFLYTRIRDRREAARRGAILPPSIKYRWPGALDKLSVLLWNFSNGYLGMLLSMCPRHGCIDLESLAEYVQSECEEIGNTFDLYAMYESRASASSFLVAQRRATN</sequence>